<reference evidence="8" key="1">
    <citation type="submission" date="2011-02" db="EMBL/GenBank/DDBJ databases">
        <title>The complete genome of Planctomyces brasiliensis DSM 5305.</title>
        <authorList>
            <person name="Lucas S."/>
            <person name="Copeland A."/>
            <person name="Lapidus A."/>
            <person name="Bruce D."/>
            <person name="Goodwin L."/>
            <person name="Pitluck S."/>
            <person name="Kyrpides N."/>
            <person name="Mavromatis K."/>
            <person name="Pagani I."/>
            <person name="Ivanova N."/>
            <person name="Ovchinnikova G."/>
            <person name="Lu M."/>
            <person name="Detter J.C."/>
            <person name="Han C."/>
            <person name="Land M."/>
            <person name="Hauser L."/>
            <person name="Markowitz V."/>
            <person name="Cheng J.-F."/>
            <person name="Hugenholtz P."/>
            <person name="Woyke T."/>
            <person name="Wu D."/>
            <person name="Tindall B."/>
            <person name="Pomrenke H.G."/>
            <person name="Brambilla E."/>
            <person name="Klenk H.-P."/>
            <person name="Eisen J.A."/>
        </authorList>
    </citation>
    <scope>NUCLEOTIDE SEQUENCE [LARGE SCALE GENOMIC DNA]</scope>
    <source>
        <strain evidence="8">ATCC 49424 / DSM 5305 / JCM 21570 / NBRC 103401 / IFAM 1448</strain>
    </source>
</reference>
<feature type="transmembrane region" description="Helical" evidence="6">
    <location>
        <begin position="98"/>
        <end position="122"/>
    </location>
</feature>
<dbReference type="PANTHER" id="PTHR30250">
    <property type="entry name" value="PST FAMILY PREDICTED COLANIC ACID TRANSPORTER"/>
    <property type="match status" value="1"/>
</dbReference>
<dbReference type="PANTHER" id="PTHR30250:SF28">
    <property type="entry name" value="POLYSACCHARIDE BIOSYNTHESIS PROTEIN"/>
    <property type="match status" value="1"/>
</dbReference>
<evidence type="ECO:0000256" key="1">
    <source>
        <dbReference type="ARBA" id="ARBA00004651"/>
    </source>
</evidence>
<feature type="transmembrane region" description="Helical" evidence="6">
    <location>
        <begin position="326"/>
        <end position="346"/>
    </location>
</feature>
<keyword evidence="5 6" id="KW-0472">Membrane</keyword>
<dbReference type="OrthoDB" id="109075at2"/>
<feature type="transmembrane region" description="Helical" evidence="6">
    <location>
        <begin position="142"/>
        <end position="159"/>
    </location>
</feature>
<evidence type="ECO:0000256" key="6">
    <source>
        <dbReference type="SAM" id="Phobius"/>
    </source>
</evidence>
<sequence>MEIAKTNSSRIPSFGNLFARVTAVTRGKSAVSQGMVMALSTVASRALVIVGMPLLTRLFSPDAFGVYSLFIACTSIGTVAVSWRYEMAIAISSNKSEAANLAALSLLLLIAHCCLIWAMIVMFGANLAAHWELESLLPCLKLLPLALFCSGSISILTNWATRRKALGGVAVSNAALSLGTVIAQLFAGLAAMGAWGLSLGDVGGRGFAAALLGSTQRREARTAFKRVTLRRMQAVMRRHKRYPMFYLGGSLLNSLSVFVPLAFLAPVYGSAVAGAFALSLRVSSLPVLLLGQAVSQVFLSRARQCVESDTIALNTKKLLTTLSKIAIPYTFLLVVAAPELFSIAFGESWRDAGVYTRFLAPWLLMVFLASPLSSLALLHNQHGNEFRFQAILLAGRIASMSVCFITSKPLIPICVFGTVGALLWFTRICWLLKLSGNSLWDCYLAITPTLRFAVLMVCPLIVGKLFHANHEFIFASSVVLALLTGAWFLRGEGATLLKAANS</sequence>
<protein>
    <submittedName>
        <fullName evidence="7">Polysaccharide biosynthesis protein</fullName>
    </submittedName>
</protein>
<dbReference type="Proteomes" id="UP000006860">
    <property type="component" value="Chromosome"/>
</dbReference>
<feature type="transmembrane region" description="Helical" evidence="6">
    <location>
        <begin position="166"/>
        <end position="187"/>
    </location>
</feature>
<evidence type="ECO:0000256" key="4">
    <source>
        <dbReference type="ARBA" id="ARBA00022989"/>
    </source>
</evidence>
<keyword evidence="8" id="KW-1185">Reference proteome</keyword>
<dbReference type="AlphaFoldDB" id="F0SSG2"/>
<dbReference type="InterPro" id="IPR050833">
    <property type="entry name" value="Poly_Biosynth_Transport"/>
</dbReference>
<dbReference type="Pfam" id="PF13440">
    <property type="entry name" value="Polysacc_synt_3"/>
    <property type="match status" value="1"/>
</dbReference>
<comment type="subcellular location">
    <subcellularLocation>
        <location evidence="1">Cell membrane</location>
        <topology evidence="1">Multi-pass membrane protein</topology>
    </subcellularLocation>
</comment>
<keyword evidence="2" id="KW-1003">Cell membrane</keyword>
<feature type="transmembrane region" description="Helical" evidence="6">
    <location>
        <begin position="67"/>
        <end position="86"/>
    </location>
</feature>
<organism evidence="7 8">
    <name type="scientific">Rubinisphaera brasiliensis (strain ATCC 49424 / DSM 5305 / JCM 21570 / IAM 15109 / NBRC 103401 / IFAM 1448)</name>
    <name type="common">Planctomyces brasiliensis</name>
    <dbReference type="NCBI Taxonomy" id="756272"/>
    <lineage>
        <taxon>Bacteria</taxon>
        <taxon>Pseudomonadati</taxon>
        <taxon>Planctomycetota</taxon>
        <taxon>Planctomycetia</taxon>
        <taxon>Planctomycetales</taxon>
        <taxon>Planctomycetaceae</taxon>
        <taxon>Rubinisphaera</taxon>
    </lineage>
</organism>
<evidence type="ECO:0000256" key="5">
    <source>
        <dbReference type="ARBA" id="ARBA00023136"/>
    </source>
</evidence>
<dbReference type="EMBL" id="CP002546">
    <property type="protein sequence ID" value="ADY59233.1"/>
    <property type="molecule type" value="Genomic_DNA"/>
</dbReference>
<dbReference type="HOGENOM" id="CLU_037830_1_0_0"/>
<feature type="transmembrane region" description="Helical" evidence="6">
    <location>
        <begin position="472"/>
        <end position="489"/>
    </location>
</feature>
<dbReference type="STRING" id="756272.Plabr_1622"/>
<keyword evidence="4 6" id="KW-1133">Transmembrane helix</keyword>
<proteinExistence type="predicted"/>
<feature type="transmembrane region" description="Helical" evidence="6">
    <location>
        <begin position="271"/>
        <end position="291"/>
    </location>
</feature>
<feature type="transmembrane region" description="Helical" evidence="6">
    <location>
        <begin position="245"/>
        <end position="265"/>
    </location>
</feature>
<feature type="transmembrane region" description="Helical" evidence="6">
    <location>
        <begin position="358"/>
        <end position="378"/>
    </location>
</feature>
<name>F0SSG2_RUBBR</name>
<feature type="transmembrane region" description="Helical" evidence="6">
    <location>
        <begin position="444"/>
        <end position="466"/>
    </location>
</feature>
<dbReference type="GO" id="GO:0005886">
    <property type="term" value="C:plasma membrane"/>
    <property type="evidence" value="ECO:0007669"/>
    <property type="project" value="UniProtKB-SubCell"/>
</dbReference>
<evidence type="ECO:0000313" key="8">
    <source>
        <dbReference type="Proteomes" id="UP000006860"/>
    </source>
</evidence>
<dbReference type="eggNOG" id="COG2244">
    <property type="taxonomic scope" value="Bacteria"/>
</dbReference>
<dbReference type="KEGG" id="pbs:Plabr_1622"/>
<feature type="transmembrane region" description="Helical" evidence="6">
    <location>
        <begin position="193"/>
        <end position="212"/>
    </location>
</feature>
<accession>F0SSG2</accession>
<evidence type="ECO:0000256" key="3">
    <source>
        <dbReference type="ARBA" id="ARBA00022692"/>
    </source>
</evidence>
<keyword evidence="3 6" id="KW-0812">Transmembrane</keyword>
<evidence type="ECO:0000313" key="7">
    <source>
        <dbReference type="EMBL" id="ADY59233.1"/>
    </source>
</evidence>
<gene>
    <name evidence="7" type="ordered locus">Plabr_1622</name>
</gene>
<evidence type="ECO:0000256" key="2">
    <source>
        <dbReference type="ARBA" id="ARBA00022475"/>
    </source>
</evidence>
<feature type="transmembrane region" description="Helical" evidence="6">
    <location>
        <begin position="36"/>
        <end position="55"/>
    </location>
</feature>